<gene>
    <name evidence="2" type="ORF">AVDCRST_MAG89-4880</name>
</gene>
<feature type="non-terminal residue" evidence="2">
    <location>
        <position position="1"/>
    </location>
</feature>
<protein>
    <submittedName>
        <fullName evidence="2">Probable iron binding protein from the HesB_IscA_SufA family</fullName>
    </submittedName>
</protein>
<evidence type="ECO:0000256" key="1">
    <source>
        <dbReference type="SAM" id="MobiDB-lite"/>
    </source>
</evidence>
<sequence>ADRKRDREHKYRDRHQPRHGDPDGRRRGSPLHGGAGGHRVFRAARGRPSGRVLGLPVRPQHRGRGGRGRHDPGVERGAPLRGPVQPPVPGRRGDRLRLHLPGLGLHLQQPERQRRLRLRQLVHRL</sequence>
<evidence type="ECO:0000313" key="2">
    <source>
        <dbReference type="EMBL" id="CAA9374519.1"/>
    </source>
</evidence>
<reference evidence="2" key="1">
    <citation type="submission" date="2020-02" db="EMBL/GenBank/DDBJ databases">
        <authorList>
            <person name="Meier V. D."/>
        </authorList>
    </citation>
    <scope>NUCLEOTIDE SEQUENCE</scope>
    <source>
        <strain evidence="2">AVDCRST_MAG89</strain>
    </source>
</reference>
<dbReference type="EMBL" id="CADCTV010001028">
    <property type="protein sequence ID" value="CAA9374519.1"/>
    <property type="molecule type" value="Genomic_DNA"/>
</dbReference>
<organism evidence="2">
    <name type="scientific">uncultured Gemmatimonadota bacterium</name>
    <dbReference type="NCBI Taxonomy" id="203437"/>
    <lineage>
        <taxon>Bacteria</taxon>
        <taxon>Pseudomonadati</taxon>
        <taxon>Gemmatimonadota</taxon>
        <taxon>environmental samples</taxon>
    </lineage>
</organism>
<feature type="region of interest" description="Disordered" evidence="1">
    <location>
        <begin position="1"/>
        <end position="93"/>
    </location>
</feature>
<feature type="non-terminal residue" evidence="2">
    <location>
        <position position="125"/>
    </location>
</feature>
<proteinExistence type="predicted"/>
<name>A0A6J4N130_9BACT</name>
<accession>A0A6J4N130</accession>
<feature type="compositionally biased region" description="Basic and acidic residues" evidence="1">
    <location>
        <begin position="1"/>
        <end position="11"/>
    </location>
</feature>
<dbReference type="AlphaFoldDB" id="A0A6J4N130"/>